<keyword evidence="13" id="KW-1185">Reference proteome</keyword>
<gene>
    <name evidence="12" type="ORF">KTS37_14905</name>
</gene>
<evidence type="ECO:0000256" key="8">
    <source>
        <dbReference type="ARBA" id="ARBA00053891"/>
    </source>
</evidence>
<feature type="transmembrane region" description="Helical" evidence="11">
    <location>
        <begin position="96"/>
        <end position="116"/>
    </location>
</feature>
<comment type="function">
    <text evidence="8">Required for corrinoid utilization. Probably part of the ABC transporter complex BtuCDF involved in cobalamin (vitamin B12) import. Probably involved in the translocation of the substrate across the membrane.</text>
</comment>
<accession>A0AA41GAC3</accession>
<feature type="transmembrane region" description="Helical" evidence="11">
    <location>
        <begin position="270"/>
        <end position="303"/>
    </location>
</feature>
<proteinExistence type="inferred from homology"/>
<organism evidence="12 13">
    <name type="scientific">Haloarcula salina</name>
    <dbReference type="NCBI Taxonomy" id="1429914"/>
    <lineage>
        <taxon>Archaea</taxon>
        <taxon>Methanobacteriati</taxon>
        <taxon>Methanobacteriota</taxon>
        <taxon>Stenosarchaea group</taxon>
        <taxon>Halobacteria</taxon>
        <taxon>Halobacteriales</taxon>
        <taxon>Haloarculaceae</taxon>
        <taxon>Haloarcula</taxon>
    </lineage>
</organism>
<feature type="transmembrane region" description="Helical" evidence="11">
    <location>
        <begin position="406"/>
        <end position="424"/>
    </location>
</feature>
<feature type="transmembrane region" description="Helical" evidence="11">
    <location>
        <begin position="379"/>
        <end position="400"/>
    </location>
</feature>
<evidence type="ECO:0000256" key="4">
    <source>
        <dbReference type="ARBA" id="ARBA00022475"/>
    </source>
</evidence>
<keyword evidence="7 11" id="KW-0472">Membrane</keyword>
<evidence type="ECO:0000256" key="5">
    <source>
        <dbReference type="ARBA" id="ARBA00022692"/>
    </source>
</evidence>
<evidence type="ECO:0000313" key="13">
    <source>
        <dbReference type="Proteomes" id="UP001166304"/>
    </source>
</evidence>
<comment type="subcellular location">
    <subcellularLocation>
        <location evidence="1">Cell membrane</location>
        <topology evidence="1">Multi-pass membrane protein</topology>
    </subcellularLocation>
</comment>
<dbReference type="FunFam" id="1.10.3470.10:FF:000001">
    <property type="entry name" value="Vitamin B12 ABC transporter permease BtuC"/>
    <property type="match status" value="1"/>
</dbReference>
<keyword evidence="5 11" id="KW-0812">Transmembrane</keyword>
<dbReference type="EMBL" id="JAHQXE010000005">
    <property type="protein sequence ID" value="MBV0903082.1"/>
    <property type="molecule type" value="Genomic_DNA"/>
</dbReference>
<dbReference type="InterPro" id="IPR000522">
    <property type="entry name" value="ABC_transptr_permease_BtuC"/>
</dbReference>
<keyword evidence="3" id="KW-0813">Transport</keyword>
<evidence type="ECO:0000256" key="11">
    <source>
        <dbReference type="SAM" id="Phobius"/>
    </source>
</evidence>
<feature type="transmembrane region" description="Helical" evidence="11">
    <location>
        <begin position="128"/>
        <end position="147"/>
    </location>
</feature>
<feature type="transmembrane region" description="Helical" evidence="11">
    <location>
        <begin position="154"/>
        <end position="173"/>
    </location>
</feature>
<dbReference type="SUPFAM" id="SSF81345">
    <property type="entry name" value="ABC transporter involved in vitamin B12 uptake, BtuC"/>
    <property type="match status" value="2"/>
</dbReference>
<evidence type="ECO:0000256" key="7">
    <source>
        <dbReference type="ARBA" id="ARBA00023136"/>
    </source>
</evidence>
<dbReference type="GO" id="GO:0022857">
    <property type="term" value="F:transmembrane transporter activity"/>
    <property type="evidence" value="ECO:0007669"/>
    <property type="project" value="InterPro"/>
</dbReference>
<dbReference type="RefSeq" id="WP_162413830.1">
    <property type="nucleotide sequence ID" value="NZ_JAHQXE010000005.1"/>
</dbReference>
<protein>
    <recommendedName>
        <fullName evidence="10">Cobalamin import system permease protein BtuC</fullName>
    </recommendedName>
</protein>
<evidence type="ECO:0000256" key="3">
    <source>
        <dbReference type="ARBA" id="ARBA00022448"/>
    </source>
</evidence>
<evidence type="ECO:0000313" key="12">
    <source>
        <dbReference type="EMBL" id="MBV0903082.1"/>
    </source>
</evidence>
<feature type="transmembrane region" description="Helical" evidence="11">
    <location>
        <begin position="20"/>
        <end position="42"/>
    </location>
</feature>
<comment type="similarity">
    <text evidence="2">Belongs to the binding-protein-dependent transport system permease family. FecCD subfamily.</text>
</comment>
<dbReference type="Pfam" id="PF01032">
    <property type="entry name" value="FecCD"/>
    <property type="match status" value="1"/>
</dbReference>
<keyword evidence="6 11" id="KW-1133">Transmembrane helix</keyword>
<evidence type="ECO:0000256" key="9">
    <source>
        <dbReference type="ARBA" id="ARBA00064420"/>
    </source>
</evidence>
<evidence type="ECO:0000256" key="10">
    <source>
        <dbReference type="ARBA" id="ARBA00071366"/>
    </source>
</evidence>
<feature type="transmembrane region" description="Helical" evidence="11">
    <location>
        <begin position="340"/>
        <end position="367"/>
    </location>
</feature>
<dbReference type="PANTHER" id="PTHR30472:SF25">
    <property type="entry name" value="ABC TRANSPORTER PERMEASE PROTEIN MJ0876-RELATED"/>
    <property type="match status" value="1"/>
</dbReference>
<feature type="transmembrane region" description="Helical" evidence="11">
    <location>
        <begin position="179"/>
        <end position="197"/>
    </location>
</feature>
<dbReference type="AlphaFoldDB" id="A0AA41GAC3"/>
<evidence type="ECO:0000256" key="6">
    <source>
        <dbReference type="ARBA" id="ARBA00022989"/>
    </source>
</evidence>
<dbReference type="GO" id="GO:0005886">
    <property type="term" value="C:plasma membrane"/>
    <property type="evidence" value="ECO:0007669"/>
    <property type="project" value="UniProtKB-SubCell"/>
</dbReference>
<name>A0AA41GAC3_9EURY</name>
<dbReference type="PANTHER" id="PTHR30472">
    <property type="entry name" value="FERRIC ENTEROBACTIN TRANSPORT SYSTEM PERMEASE PROTEIN"/>
    <property type="match status" value="1"/>
</dbReference>
<feature type="transmembrane region" description="Helical" evidence="11">
    <location>
        <begin position="232"/>
        <end position="250"/>
    </location>
</feature>
<dbReference type="InterPro" id="IPR037294">
    <property type="entry name" value="ABC_BtuC-like"/>
</dbReference>
<evidence type="ECO:0000256" key="2">
    <source>
        <dbReference type="ARBA" id="ARBA00007935"/>
    </source>
</evidence>
<sequence>MAGETRTTGESGTARGTTGWIDATLVGLICVSIAVTVLGGLIQVSFGAYSMTLPEAWSAVTNPAVLFNGDAWRAFLLGTALPEMNRRALIVWNIRVPRVIVGAFVGMNLAVAGAVFQAVTRNELASPYILGVSHGSGLGVLVTFVFFSGLTHLVPLMAAVGGALAFIVVYAIAWNGGTSPVRLVLAGVVVGMVAWSLQRGLFFFVDDIGVVQSALAWITGSLTGTDWEQVRLVAPWSVVSIFVAAIGARHLNVLVLGESTAKSLGMKVEWARFGLSAVAIVATSSAIAVAGIVSFVGLIVPHVVRTVVGSDYRRIIAGSLFVGPALVTAADVGARLGPSVVAVAAGVVILVAGLVLGIGGLVGSTAVRARYEAEYTRPAGVALVVGAGMLGLAWLAGGPVVSDTQLPVGIVTGLVGGPYFLYLMRRRKHLGDL</sequence>
<evidence type="ECO:0000256" key="1">
    <source>
        <dbReference type="ARBA" id="ARBA00004651"/>
    </source>
</evidence>
<reference evidence="12" key="1">
    <citation type="submission" date="2021-06" db="EMBL/GenBank/DDBJ databases">
        <title>New haloarchaea isolates fom saline soil.</title>
        <authorList>
            <person name="Duran-Viseras A."/>
            <person name="Sanchez-Porro C.S."/>
            <person name="Ventosa A."/>
        </authorList>
    </citation>
    <scope>NUCLEOTIDE SEQUENCE</scope>
    <source>
        <strain evidence="12">JCM 18369</strain>
    </source>
</reference>
<keyword evidence="4" id="KW-1003">Cell membrane</keyword>
<dbReference type="Proteomes" id="UP001166304">
    <property type="component" value="Unassembled WGS sequence"/>
</dbReference>
<dbReference type="Gene3D" id="1.10.3470.10">
    <property type="entry name" value="ABC transporter involved in vitamin B12 uptake, BtuC"/>
    <property type="match status" value="1"/>
</dbReference>
<comment type="caution">
    <text evidence="12">The sequence shown here is derived from an EMBL/GenBank/DDBJ whole genome shotgun (WGS) entry which is preliminary data.</text>
</comment>
<dbReference type="CDD" id="cd06550">
    <property type="entry name" value="TM_ABC_iron-siderophores_like"/>
    <property type="match status" value="1"/>
</dbReference>
<comment type="subunit">
    <text evidence="9">The complex is composed of two ATP-binding proteins (BtuD), two transmembrane proteins (BtuC) and a solute-binding protein (BtuF).</text>
</comment>